<dbReference type="Pfam" id="PF04191">
    <property type="entry name" value="PEMT"/>
    <property type="match status" value="1"/>
</dbReference>
<dbReference type="InterPro" id="IPR007318">
    <property type="entry name" value="Phopholipid_MeTrfase"/>
</dbReference>
<dbReference type="PANTHER" id="PTHR12714">
    <property type="entry name" value="PROTEIN-S ISOPRENYLCYSTEINE O-METHYLTRANSFERASE"/>
    <property type="match status" value="1"/>
</dbReference>
<evidence type="ECO:0000256" key="4">
    <source>
        <dbReference type="ARBA" id="ARBA00023136"/>
    </source>
</evidence>
<evidence type="ECO:0000256" key="3">
    <source>
        <dbReference type="ARBA" id="ARBA00022989"/>
    </source>
</evidence>
<dbReference type="AlphaFoldDB" id="A0A969PMV5"/>
<dbReference type="RefSeq" id="WP_168005457.1">
    <property type="nucleotide sequence ID" value="NZ_JAATHJ010000006.1"/>
</dbReference>
<keyword evidence="7" id="KW-1185">Reference proteome</keyword>
<protein>
    <submittedName>
        <fullName evidence="6">Isoprenylcysteine carboxylmethyltransferase family protein</fullName>
    </submittedName>
</protein>
<dbReference type="EMBL" id="JAATHJ010000006">
    <property type="protein sequence ID" value="NJP37130.1"/>
    <property type="molecule type" value="Genomic_DNA"/>
</dbReference>
<proteinExistence type="predicted"/>
<keyword evidence="4 5" id="KW-0472">Membrane</keyword>
<comment type="subcellular location">
    <subcellularLocation>
        <location evidence="1">Endomembrane system</location>
        <topology evidence="1">Multi-pass membrane protein</topology>
    </subcellularLocation>
</comment>
<evidence type="ECO:0000313" key="7">
    <source>
        <dbReference type="Proteomes" id="UP000752012"/>
    </source>
</evidence>
<feature type="transmembrane region" description="Helical" evidence="5">
    <location>
        <begin position="34"/>
        <end position="52"/>
    </location>
</feature>
<evidence type="ECO:0000256" key="5">
    <source>
        <dbReference type="SAM" id="Phobius"/>
    </source>
</evidence>
<dbReference type="PANTHER" id="PTHR12714:SF9">
    <property type="entry name" value="PROTEIN-S-ISOPRENYLCYSTEINE O-METHYLTRANSFERASE"/>
    <property type="match status" value="1"/>
</dbReference>
<evidence type="ECO:0000256" key="2">
    <source>
        <dbReference type="ARBA" id="ARBA00022692"/>
    </source>
</evidence>
<dbReference type="Proteomes" id="UP000752012">
    <property type="component" value="Unassembled WGS sequence"/>
</dbReference>
<keyword evidence="3 5" id="KW-1133">Transmembrane helix</keyword>
<feature type="transmembrane region" description="Helical" evidence="5">
    <location>
        <begin position="58"/>
        <end position="84"/>
    </location>
</feature>
<dbReference type="GO" id="GO:0012505">
    <property type="term" value="C:endomembrane system"/>
    <property type="evidence" value="ECO:0007669"/>
    <property type="project" value="UniProtKB-SubCell"/>
</dbReference>
<feature type="transmembrane region" description="Helical" evidence="5">
    <location>
        <begin position="6"/>
        <end position="22"/>
    </location>
</feature>
<gene>
    <name evidence="6" type="ORF">HCN83_05950</name>
</gene>
<reference evidence="6 7" key="1">
    <citation type="submission" date="2020-03" db="EMBL/GenBank/DDBJ databases">
        <title>Assessment of the enzymatic potential of alkaline-tolerant lipase obtained from Bacillus luteus H11 (technogenic soil) for the bioremediation of saline soils contaminated with petroleum substances.</title>
        <authorList>
            <person name="Kalwasinska A."/>
        </authorList>
    </citation>
    <scope>NUCLEOTIDE SEQUENCE [LARGE SCALE GENOMIC DNA]</scope>
    <source>
        <strain evidence="6 7">H11</strain>
    </source>
</reference>
<dbReference type="GO" id="GO:0016740">
    <property type="term" value="F:transferase activity"/>
    <property type="evidence" value="ECO:0007669"/>
    <property type="project" value="UniProtKB-ARBA"/>
</dbReference>
<evidence type="ECO:0000313" key="6">
    <source>
        <dbReference type="EMBL" id="NJP37130.1"/>
    </source>
</evidence>
<feature type="transmembrane region" description="Helical" evidence="5">
    <location>
        <begin position="121"/>
        <end position="146"/>
    </location>
</feature>
<comment type="caution">
    <text evidence="6">The sequence shown here is derived from an EMBL/GenBank/DDBJ whole genome shotgun (WGS) entry which is preliminary data.</text>
</comment>
<evidence type="ECO:0000256" key="1">
    <source>
        <dbReference type="ARBA" id="ARBA00004127"/>
    </source>
</evidence>
<accession>A0A969PMV5</accession>
<dbReference type="Gene3D" id="1.20.120.1630">
    <property type="match status" value="1"/>
</dbReference>
<keyword evidence="2 5" id="KW-0812">Transmembrane</keyword>
<sequence length="183" mass="20610">MPLYDIIFTALSIIWVLEFLLFKSRRNTDRSERGSFPWIMTAAVSAVILSIVSREAGLLTFGGTGVLTAGLILYGCGIALRYWGILALGSQFTRGVQVREGDQLVSHGPFRLLRHPLYTGLLLLLSGFSLFMTSLPGLIIVLFVFLPLLMRRIRNEEAALTRSFGSTYTKWLEGRYRILPFIY</sequence>
<organism evidence="6 7">
    <name type="scientific">Alkalicoccus luteus</name>
    <dbReference type="NCBI Taxonomy" id="1237094"/>
    <lineage>
        <taxon>Bacteria</taxon>
        <taxon>Bacillati</taxon>
        <taxon>Bacillota</taxon>
        <taxon>Bacilli</taxon>
        <taxon>Bacillales</taxon>
        <taxon>Bacillaceae</taxon>
        <taxon>Alkalicoccus</taxon>
    </lineage>
</organism>
<name>A0A969PMV5_9BACI</name>